<name>A0A7X3MUM1_9HYPH</name>
<evidence type="ECO:0000256" key="1">
    <source>
        <dbReference type="SAM" id="MobiDB-lite"/>
    </source>
</evidence>
<dbReference type="RefSeq" id="WP_160886628.1">
    <property type="nucleotide sequence ID" value="NZ_WURB01000017.1"/>
</dbReference>
<evidence type="ECO:0000313" key="2">
    <source>
        <dbReference type="EMBL" id="MXQ13541.1"/>
    </source>
</evidence>
<gene>
    <name evidence="2" type="ORF">GR328_19165</name>
</gene>
<comment type="caution">
    <text evidence="2">The sequence shown here is derived from an EMBL/GenBank/DDBJ whole genome shotgun (WGS) entry which is preliminary data.</text>
</comment>
<reference evidence="2 3" key="2">
    <citation type="submission" date="2020-01" db="EMBL/GenBank/DDBJ databases">
        <title>Microvirga sp. nov., an arsenate reduction bacterium isolated from Tibet hotspring sediments.</title>
        <authorList>
            <person name="Xian W.-D."/>
            <person name="Li W.-J."/>
        </authorList>
    </citation>
    <scope>NUCLEOTIDE SEQUENCE [LARGE SCALE GENOMIC DNA]</scope>
    <source>
        <strain evidence="2 3">KCTC 23863</strain>
    </source>
</reference>
<dbReference type="OrthoDB" id="9909088at2"/>
<organism evidence="2 3">
    <name type="scientific">Microvirga makkahensis</name>
    <dbReference type="NCBI Taxonomy" id="1128670"/>
    <lineage>
        <taxon>Bacteria</taxon>
        <taxon>Pseudomonadati</taxon>
        <taxon>Pseudomonadota</taxon>
        <taxon>Alphaproteobacteria</taxon>
        <taxon>Hyphomicrobiales</taxon>
        <taxon>Methylobacteriaceae</taxon>
        <taxon>Microvirga</taxon>
    </lineage>
</organism>
<dbReference type="EMBL" id="WURB01000017">
    <property type="protein sequence ID" value="MXQ13541.1"/>
    <property type="molecule type" value="Genomic_DNA"/>
</dbReference>
<evidence type="ECO:0000313" key="3">
    <source>
        <dbReference type="Proteomes" id="UP000436483"/>
    </source>
</evidence>
<proteinExistence type="predicted"/>
<keyword evidence="3" id="KW-1185">Reference proteome</keyword>
<feature type="region of interest" description="Disordered" evidence="1">
    <location>
        <begin position="50"/>
        <end position="77"/>
    </location>
</feature>
<dbReference type="Proteomes" id="UP000436483">
    <property type="component" value="Unassembled WGS sequence"/>
</dbReference>
<sequence>MIDDEVEAVARAIARSRCSTFPKSSEPDISAVSEQHRDLARLAIATLEQHRAAKDKSNNQLVSKEPDQTPVSCPGLD</sequence>
<protein>
    <submittedName>
        <fullName evidence="2">Uncharacterized protein</fullName>
    </submittedName>
</protein>
<reference evidence="2 3" key="1">
    <citation type="submission" date="2019-12" db="EMBL/GenBank/DDBJ databases">
        <authorList>
            <person name="Yuan C.-G."/>
        </authorList>
    </citation>
    <scope>NUCLEOTIDE SEQUENCE [LARGE SCALE GENOMIC DNA]</scope>
    <source>
        <strain evidence="2 3">KCTC 23863</strain>
    </source>
</reference>
<accession>A0A7X3MUM1</accession>
<dbReference type="AlphaFoldDB" id="A0A7X3MUM1"/>